<dbReference type="Gene3D" id="2.60.40.2880">
    <property type="entry name" value="MmpS1-5, C-terminal soluble domain"/>
    <property type="match status" value="1"/>
</dbReference>
<evidence type="ECO:0000256" key="6">
    <source>
        <dbReference type="ARBA" id="ARBA00023136"/>
    </source>
</evidence>
<evidence type="ECO:0000313" key="9">
    <source>
        <dbReference type="EMBL" id="PKV81386.1"/>
    </source>
</evidence>
<comment type="similarity">
    <text evidence="2">Belongs to the MmpS family.</text>
</comment>
<comment type="subcellular location">
    <subcellularLocation>
        <location evidence="1">Cell membrane</location>
    </subcellularLocation>
</comment>
<evidence type="ECO:0000256" key="1">
    <source>
        <dbReference type="ARBA" id="ARBA00004236"/>
    </source>
</evidence>
<dbReference type="Pfam" id="PF05423">
    <property type="entry name" value="Mycobact_memb"/>
    <property type="match status" value="1"/>
</dbReference>
<sequence>MTVPPGHPQQPYGQQPPPYGQQPAGGYPQQGGYPQPPRKKKVWPWVLGGVLVVLLLVVGGCVALVGTVANEIENEVSREVTVSYEAGGSGTSTVIYTDGSLDVVTESDTALPWSKNVTITGLVKFVSLSVMSGIDGGTVSCKITVDGKVIAEDQATGQLASASCTGDAG</sequence>
<name>A0A2N3VIE4_9NOCA</name>
<evidence type="ECO:0000256" key="8">
    <source>
        <dbReference type="SAM" id="Phobius"/>
    </source>
</evidence>
<organism evidence="9 10">
    <name type="scientific">Nocardia fluminea</name>
    <dbReference type="NCBI Taxonomy" id="134984"/>
    <lineage>
        <taxon>Bacteria</taxon>
        <taxon>Bacillati</taxon>
        <taxon>Actinomycetota</taxon>
        <taxon>Actinomycetes</taxon>
        <taxon>Mycobacteriales</taxon>
        <taxon>Nocardiaceae</taxon>
        <taxon>Nocardia</taxon>
    </lineage>
</organism>
<protein>
    <submittedName>
        <fullName evidence="9">MmpS family membrane protein</fullName>
    </submittedName>
</protein>
<feature type="compositionally biased region" description="Pro residues" evidence="7">
    <location>
        <begin position="1"/>
        <end position="20"/>
    </location>
</feature>
<dbReference type="Proteomes" id="UP000233766">
    <property type="component" value="Unassembled WGS sequence"/>
</dbReference>
<feature type="transmembrane region" description="Helical" evidence="8">
    <location>
        <begin position="42"/>
        <end position="69"/>
    </location>
</feature>
<dbReference type="GO" id="GO:0005886">
    <property type="term" value="C:plasma membrane"/>
    <property type="evidence" value="ECO:0007669"/>
    <property type="project" value="UniProtKB-SubCell"/>
</dbReference>
<evidence type="ECO:0000256" key="3">
    <source>
        <dbReference type="ARBA" id="ARBA00022475"/>
    </source>
</evidence>
<proteinExistence type="inferred from homology"/>
<evidence type="ECO:0000256" key="7">
    <source>
        <dbReference type="SAM" id="MobiDB-lite"/>
    </source>
</evidence>
<evidence type="ECO:0000313" key="10">
    <source>
        <dbReference type="Proteomes" id="UP000233766"/>
    </source>
</evidence>
<evidence type="ECO:0000256" key="5">
    <source>
        <dbReference type="ARBA" id="ARBA00022989"/>
    </source>
</evidence>
<keyword evidence="6 8" id="KW-0472">Membrane</keyword>
<keyword evidence="4 8" id="KW-0812">Transmembrane</keyword>
<dbReference type="OrthoDB" id="4555598at2"/>
<feature type="compositionally biased region" description="Low complexity" evidence="7">
    <location>
        <begin position="21"/>
        <end position="33"/>
    </location>
</feature>
<dbReference type="EMBL" id="PJMW01000002">
    <property type="protein sequence ID" value="PKV81386.1"/>
    <property type="molecule type" value="Genomic_DNA"/>
</dbReference>
<keyword evidence="10" id="KW-1185">Reference proteome</keyword>
<keyword evidence="5 8" id="KW-1133">Transmembrane helix</keyword>
<dbReference type="RefSeq" id="WP_101467122.1">
    <property type="nucleotide sequence ID" value="NZ_PJMW01000002.1"/>
</dbReference>
<dbReference type="AlphaFoldDB" id="A0A2N3VIE4"/>
<accession>A0A2N3VIE4</accession>
<comment type="caution">
    <text evidence="9">The sequence shown here is derived from an EMBL/GenBank/DDBJ whole genome shotgun (WGS) entry which is preliminary data.</text>
</comment>
<feature type="region of interest" description="Disordered" evidence="7">
    <location>
        <begin position="1"/>
        <end position="36"/>
    </location>
</feature>
<dbReference type="InterPro" id="IPR038468">
    <property type="entry name" value="MmpS_C"/>
</dbReference>
<reference evidence="9 10" key="1">
    <citation type="submission" date="2017-12" db="EMBL/GenBank/DDBJ databases">
        <title>Sequencing the genomes of 1000 Actinobacteria strains.</title>
        <authorList>
            <person name="Klenk H.-P."/>
        </authorList>
    </citation>
    <scope>NUCLEOTIDE SEQUENCE [LARGE SCALE GENOMIC DNA]</scope>
    <source>
        <strain evidence="9 10">DSM 44489</strain>
    </source>
</reference>
<keyword evidence="3" id="KW-1003">Cell membrane</keyword>
<dbReference type="InterPro" id="IPR008693">
    <property type="entry name" value="MmpS"/>
</dbReference>
<evidence type="ECO:0000256" key="4">
    <source>
        <dbReference type="ARBA" id="ARBA00022692"/>
    </source>
</evidence>
<gene>
    <name evidence="9" type="ORF">ATK86_5851</name>
</gene>
<evidence type="ECO:0000256" key="2">
    <source>
        <dbReference type="ARBA" id="ARBA00007531"/>
    </source>
</evidence>